<dbReference type="PANTHER" id="PTHR33994">
    <property type="entry name" value="OS04G0515000 PROTEIN"/>
    <property type="match status" value="1"/>
</dbReference>
<keyword evidence="1" id="KW-1133">Transmembrane helix</keyword>
<feature type="transmembrane region" description="Helical" evidence="1">
    <location>
        <begin position="12"/>
        <end position="33"/>
    </location>
</feature>
<proteinExistence type="predicted"/>
<dbReference type="RefSeq" id="XP_020087428.1">
    <property type="nucleotide sequence ID" value="XM_020231839.1"/>
</dbReference>
<reference evidence="3" key="2">
    <citation type="submission" date="2025-08" db="UniProtKB">
        <authorList>
            <consortium name="RefSeq"/>
        </authorList>
    </citation>
    <scope>IDENTIFICATION</scope>
</reference>
<gene>
    <name evidence="3" type="primary">LOC109709555</name>
</gene>
<evidence type="ECO:0000313" key="2">
    <source>
        <dbReference type="Proteomes" id="UP000515123"/>
    </source>
</evidence>
<evidence type="ECO:0000313" key="3">
    <source>
        <dbReference type="RefSeq" id="XP_020087428.1"/>
    </source>
</evidence>
<evidence type="ECO:0000256" key="1">
    <source>
        <dbReference type="SAM" id="Phobius"/>
    </source>
</evidence>
<dbReference type="AlphaFoldDB" id="A0A6P5F1Q0"/>
<accession>A0A6P5F1Q0</accession>
<keyword evidence="1" id="KW-0812">Transmembrane</keyword>
<keyword evidence="2" id="KW-1185">Reference proteome</keyword>
<sequence>MANHIPLPLPLLYFLRLSIVLLLLPGIAASLLPPESQLEFTLRLRAVKGLADRLYGVPTPELDIFTALHVVNPADEELCFRRGAATVKHESTSTVLAKGVTPDFCVAAESARDVGMWAHGERKAWPQEARDGIAAERLRGELRLQVDLELVDDAGTVEVEVDCTLNHDYTRSSCQSRISSYSEESEGY</sequence>
<reference evidence="2" key="1">
    <citation type="journal article" date="2015" name="Nat. Genet.">
        <title>The pineapple genome and the evolution of CAM photosynthesis.</title>
        <authorList>
            <person name="Ming R."/>
            <person name="VanBuren R."/>
            <person name="Wai C.M."/>
            <person name="Tang H."/>
            <person name="Schatz M.C."/>
            <person name="Bowers J.E."/>
            <person name="Lyons E."/>
            <person name="Wang M.L."/>
            <person name="Chen J."/>
            <person name="Biggers E."/>
            <person name="Zhang J."/>
            <person name="Huang L."/>
            <person name="Zhang L."/>
            <person name="Miao W."/>
            <person name="Zhang J."/>
            <person name="Ye Z."/>
            <person name="Miao C."/>
            <person name="Lin Z."/>
            <person name="Wang H."/>
            <person name="Zhou H."/>
            <person name="Yim W.C."/>
            <person name="Priest H.D."/>
            <person name="Zheng C."/>
            <person name="Woodhouse M."/>
            <person name="Edger P.P."/>
            <person name="Guyot R."/>
            <person name="Guo H.B."/>
            <person name="Guo H."/>
            <person name="Zheng G."/>
            <person name="Singh R."/>
            <person name="Sharma A."/>
            <person name="Min X."/>
            <person name="Zheng Y."/>
            <person name="Lee H."/>
            <person name="Gurtowski J."/>
            <person name="Sedlazeck F.J."/>
            <person name="Harkess A."/>
            <person name="McKain M.R."/>
            <person name="Liao Z."/>
            <person name="Fang J."/>
            <person name="Liu J."/>
            <person name="Zhang X."/>
            <person name="Zhang Q."/>
            <person name="Hu W."/>
            <person name="Qin Y."/>
            <person name="Wang K."/>
            <person name="Chen L.Y."/>
            <person name="Shirley N."/>
            <person name="Lin Y.R."/>
            <person name="Liu L.Y."/>
            <person name="Hernandez A.G."/>
            <person name="Wright C.L."/>
            <person name="Bulone V."/>
            <person name="Tuskan G.A."/>
            <person name="Heath K."/>
            <person name="Zee F."/>
            <person name="Moore P.H."/>
            <person name="Sunkar R."/>
            <person name="Leebens-Mack J.H."/>
            <person name="Mockler T."/>
            <person name="Bennetzen J.L."/>
            <person name="Freeling M."/>
            <person name="Sankoff D."/>
            <person name="Paterson A.H."/>
            <person name="Zhu X."/>
            <person name="Yang X."/>
            <person name="Smith J.A."/>
            <person name="Cushman J.C."/>
            <person name="Paull R.E."/>
            <person name="Yu Q."/>
        </authorList>
    </citation>
    <scope>NUCLEOTIDE SEQUENCE [LARGE SCALE GENOMIC DNA]</scope>
    <source>
        <strain evidence="2">cv. F153</strain>
    </source>
</reference>
<organism evidence="2 3">
    <name type="scientific">Ananas comosus</name>
    <name type="common">Pineapple</name>
    <name type="synonym">Ananas ananas</name>
    <dbReference type="NCBI Taxonomy" id="4615"/>
    <lineage>
        <taxon>Eukaryota</taxon>
        <taxon>Viridiplantae</taxon>
        <taxon>Streptophyta</taxon>
        <taxon>Embryophyta</taxon>
        <taxon>Tracheophyta</taxon>
        <taxon>Spermatophyta</taxon>
        <taxon>Magnoliopsida</taxon>
        <taxon>Liliopsida</taxon>
        <taxon>Poales</taxon>
        <taxon>Bromeliaceae</taxon>
        <taxon>Bromelioideae</taxon>
        <taxon>Ananas</taxon>
    </lineage>
</organism>
<protein>
    <submittedName>
        <fullName evidence="3">Uncharacterized protein LOC109709555</fullName>
    </submittedName>
</protein>
<name>A0A6P5F1Q0_ANACO</name>
<dbReference type="GeneID" id="109709555"/>
<keyword evidence="1" id="KW-0472">Membrane</keyword>
<dbReference type="Proteomes" id="UP000515123">
    <property type="component" value="Linkage group 4"/>
</dbReference>